<evidence type="ECO:0000256" key="4">
    <source>
        <dbReference type="ARBA" id="ARBA00022840"/>
    </source>
</evidence>
<dbReference type="InterPro" id="IPR014001">
    <property type="entry name" value="Helicase_ATP-bd"/>
</dbReference>
<dbReference type="Pfam" id="PF00271">
    <property type="entry name" value="Helicase_C"/>
    <property type="match status" value="1"/>
</dbReference>
<evidence type="ECO:0000259" key="6">
    <source>
        <dbReference type="PROSITE" id="PS51192"/>
    </source>
</evidence>
<sequence>MSTHRFDLAAIGAGLPVAASHALIEAAVQTGAAVITAPPGSGKTTYVPALVAAVLAERSAVSASAGARPEDSRAERGERPARTLLSQPRRVAVRAAARRIAALDGSALGGPVGFTVRGERRVGPDTLIEALTPGVLLRRLLTDPGLDGVGAVILDEVHERSVDSDVLLGMLAEARELRPDLLVVAMSATLESSALAELLGAAVVDVPAALHPLTVEYAPGPGTRLDQRGVTREFLGHIAELAVSEQARSEHDALVFVPSARDVDEVARRARTLLAERGGPSVEVLTLHGRLAAREQDRAVSGRQAGDPPRIVVSTALAESSLTVPGVRLVIDAGLSRELRRDRARDMAGLVTVSASRASAEQRSGRAARQGPGRTIRAYSATDFARMPAAATPEILSADLTDTALLLAAWGTPGGAGLRLLTPPPAAAISAATATLATLELVDAAGRTTALGRRVAALPVGVREARALLEGAAHTGDPAATAAIVAAFSGDFRAPDGDLGGLVRELNTGRAPGAERWRRERDRLARIVTGDREGAGDGAGGGSAGTDVRPASRGAGPSQRTAGRITALARPEWIARRTGPHARSYQFASGTRAALPEGSPLTAHEWIAVREVQRAEGRAADGTGAVIRLAAQLSEAEALEVGAALRSESRAASIEGGRVRVREEQRLGAIVLSSQPARARSDDTGPAFAAHLRDTGLAGLRWSENAAALRSRLSLLHRELGAPWPDVSDAELVETLDDWLGPDLARLAPTASLTTLDLATALRRMLPWPEASRLDELVPERLAVPSGSQVTIDYGAVTGSEGRPIVAVKLQELFGLSATPRLVAGRVPVLFHLLSPARRPLAVTDDLESFWNGPYQQVRREMRGKYPKHPWPEDPWTAQATARTKRALGG</sequence>
<proteinExistence type="predicted"/>
<evidence type="ECO:0000256" key="2">
    <source>
        <dbReference type="ARBA" id="ARBA00022801"/>
    </source>
</evidence>
<keyword evidence="1" id="KW-0547">Nucleotide-binding</keyword>
<dbReference type="Gene3D" id="3.40.50.300">
    <property type="entry name" value="P-loop containing nucleotide triphosphate hydrolases"/>
    <property type="match status" value="2"/>
</dbReference>
<dbReference type="EMBL" id="JBHTLY010000001">
    <property type="protein sequence ID" value="MFD1200283.1"/>
    <property type="molecule type" value="Genomic_DNA"/>
</dbReference>
<dbReference type="Pfam" id="PF08482">
    <property type="entry name" value="HrpB_C"/>
    <property type="match status" value="1"/>
</dbReference>
<dbReference type="SMART" id="SM00487">
    <property type="entry name" value="DEXDc"/>
    <property type="match status" value="1"/>
</dbReference>
<dbReference type="SMART" id="SM00847">
    <property type="entry name" value="HA2"/>
    <property type="match status" value="1"/>
</dbReference>
<keyword evidence="4" id="KW-0067">ATP-binding</keyword>
<dbReference type="Proteomes" id="UP001597181">
    <property type="component" value="Unassembled WGS sequence"/>
</dbReference>
<comment type="caution">
    <text evidence="8">The sequence shown here is derived from an EMBL/GenBank/DDBJ whole genome shotgun (WGS) entry which is preliminary data.</text>
</comment>
<dbReference type="InterPro" id="IPR010225">
    <property type="entry name" value="HrpB"/>
</dbReference>
<keyword evidence="2 8" id="KW-0378">Hydrolase</keyword>
<dbReference type="PROSITE" id="PS51192">
    <property type="entry name" value="HELICASE_ATP_BIND_1"/>
    <property type="match status" value="1"/>
</dbReference>
<dbReference type="SUPFAM" id="SSF52540">
    <property type="entry name" value="P-loop containing nucleoside triphosphate hydrolases"/>
    <property type="match status" value="1"/>
</dbReference>
<dbReference type="PROSITE" id="PS00690">
    <property type="entry name" value="DEAH_ATP_HELICASE"/>
    <property type="match status" value="1"/>
</dbReference>
<dbReference type="InterPro" id="IPR001650">
    <property type="entry name" value="Helicase_C-like"/>
</dbReference>
<feature type="compositionally biased region" description="Basic and acidic residues" evidence="5">
    <location>
        <begin position="526"/>
        <end position="535"/>
    </location>
</feature>
<feature type="domain" description="Helicase ATP-binding" evidence="6">
    <location>
        <begin position="24"/>
        <end position="208"/>
    </location>
</feature>
<dbReference type="InterPro" id="IPR002464">
    <property type="entry name" value="DNA/RNA_helicase_DEAH_CS"/>
</dbReference>
<dbReference type="PIRSF" id="PIRSF005496">
    <property type="entry name" value="ATP_hel_hrpB"/>
    <property type="match status" value="1"/>
</dbReference>
<evidence type="ECO:0000259" key="7">
    <source>
        <dbReference type="PROSITE" id="PS51194"/>
    </source>
</evidence>
<feature type="region of interest" description="Disordered" evidence="5">
    <location>
        <begin position="526"/>
        <end position="573"/>
    </location>
</feature>
<evidence type="ECO:0000256" key="3">
    <source>
        <dbReference type="ARBA" id="ARBA00022806"/>
    </source>
</evidence>
<evidence type="ECO:0000313" key="8">
    <source>
        <dbReference type="EMBL" id="MFD1200283.1"/>
    </source>
</evidence>
<evidence type="ECO:0000256" key="5">
    <source>
        <dbReference type="SAM" id="MobiDB-lite"/>
    </source>
</evidence>
<dbReference type="PANTHER" id="PTHR43519:SF1">
    <property type="entry name" value="ATP-DEPENDENT RNA HELICASE HRPB"/>
    <property type="match status" value="1"/>
</dbReference>
<reference evidence="9" key="1">
    <citation type="journal article" date="2019" name="Int. J. Syst. Evol. Microbiol.">
        <title>The Global Catalogue of Microorganisms (GCM) 10K type strain sequencing project: providing services to taxonomists for standard genome sequencing and annotation.</title>
        <authorList>
            <consortium name="The Broad Institute Genomics Platform"/>
            <consortium name="The Broad Institute Genome Sequencing Center for Infectious Disease"/>
            <person name="Wu L."/>
            <person name="Ma J."/>
        </authorList>
    </citation>
    <scope>NUCLEOTIDE SEQUENCE [LARGE SCALE GENOMIC DNA]</scope>
    <source>
        <strain evidence="9">CCUG 50213</strain>
    </source>
</reference>
<organism evidence="8 9">
    <name type="scientific">Leucobacter albus</name>
    <dbReference type="NCBI Taxonomy" id="272210"/>
    <lineage>
        <taxon>Bacteria</taxon>
        <taxon>Bacillati</taxon>
        <taxon>Actinomycetota</taxon>
        <taxon>Actinomycetes</taxon>
        <taxon>Micrococcales</taxon>
        <taxon>Microbacteriaceae</taxon>
        <taxon>Leucobacter</taxon>
    </lineage>
</organism>
<keyword evidence="9" id="KW-1185">Reference proteome</keyword>
<dbReference type="EC" id="3.6.4.13" evidence="8"/>
<dbReference type="InterPro" id="IPR013689">
    <property type="entry name" value="RNA_helicase_ATP-dep_HrpB_C"/>
</dbReference>
<dbReference type="InterPro" id="IPR011545">
    <property type="entry name" value="DEAD/DEAH_box_helicase_dom"/>
</dbReference>
<protein>
    <submittedName>
        <fullName evidence="8">ATP-dependent helicase HrpB</fullName>
        <ecNumber evidence="8">3.6.4.13</ecNumber>
    </submittedName>
</protein>
<accession>A0ABW3TL70</accession>
<dbReference type="PANTHER" id="PTHR43519">
    <property type="entry name" value="ATP-DEPENDENT RNA HELICASE HRPB"/>
    <property type="match status" value="1"/>
</dbReference>
<feature type="region of interest" description="Disordered" evidence="5">
    <location>
        <begin position="869"/>
        <end position="890"/>
    </location>
</feature>
<dbReference type="RefSeq" id="WP_343958338.1">
    <property type="nucleotide sequence ID" value="NZ_BAAAKZ010000003.1"/>
</dbReference>
<name>A0ABW3TL70_9MICO</name>
<feature type="domain" description="Helicase C-terminal" evidence="7">
    <location>
        <begin position="237"/>
        <end position="411"/>
    </location>
</feature>
<dbReference type="InterPro" id="IPR027417">
    <property type="entry name" value="P-loop_NTPase"/>
</dbReference>
<dbReference type="Gene3D" id="1.20.120.1080">
    <property type="match status" value="1"/>
</dbReference>
<dbReference type="InterPro" id="IPR007502">
    <property type="entry name" value="Helicase-assoc_dom"/>
</dbReference>
<gene>
    <name evidence="8" type="primary">hrpB</name>
    <name evidence="8" type="ORF">ACFQ3U_00045</name>
</gene>
<dbReference type="CDD" id="cd18791">
    <property type="entry name" value="SF2_C_RHA"/>
    <property type="match status" value="1"/>
</dbReference>
<evidence type="ECO:0000256" key="1">
    <source>
        <dbReference type="ARBA" id="ARBA00022741"/>
    </source>
</evidence>
<dbReference type="GO" id="GO:0016787">
    <property type="term" value="F:hydrolase activity"/>
    <property type="evidence" value="ECO:0007669"/>
    <property type="project" value="UniProtKB-KW"/>
</dbReference>
<dbReference type="PROSITE" id="PS51194">
    <property type="entry name" value="HELICASE_CTER"/>
    <property type="match status" value="1"/>
</dbReference>
<keyword evidence="3 8" id="KW-0347">Helicase</keyword>
<dbReference type="GO" id="GO:0003724">
    <property type="term" value="F:RNA helicase activity"/>
    <property type="evidence" value="ECO:0007669"/>
    <property type="project" value="UniProtKB-EC"/>
</dbReference>
<dbReference type="Pfam" id="PF00270">
    <property type="entry name" value="DEAD"/>
    <property type="match status" value="1"/>
</dbReference>
<dbReference type="NCBIfam" id="TIGR01970">
    <property type="entry name" value="DEAH_box_HrpB"/>
    <property type="match status" value="1"/>
</dbReference>
<dbReference type="SMART" id="SM00490">
    <property type="entry name" value="HELICc"/>
    <property type="match status" value="1"/>
</dbReference>
<evidence type="ECO:0000313" key="9">
    <source>
        <dbReference type="Proteomes" id="UP001597181"/>
    </source>
</evidence>